<comment type="caution">
    <text evidence="2">The sequence shown here is derived from an EMBL/GenBank/DDBJ whole genome shotgun (WGS) entry which is preliminary data.</text>
</comment>
<evidence type="ECO:0008006" key="4">
    <source>
        <dbReference type="Google" id="ProtNLM"/>
    </source>
</evidence>
<dbReference type="Proteomes" id="UP000431264">
    <property type="component" value="Unassembled WGS sequence"/>
</dbReference>
<protein>
    <recommendedName>
        <fullName evidence="4">Lipoprotein</fullName>
    </recommendedName>
</protein>
<evidence type="ECO:0000313" key="3">
    <source>
        <dbReference type="Proteomes" id="UP000431264"/>
    </source>
</evidence>
<dbReference type="OrthoDB" id="1435518at2"/>
<dbReference type="EMBL" id="WQLW01000002">
    <property type="protein sequence ID" value="MVO08429.1"/>
    <property type="molecule type" value="Genomic_DNA"/>
</dbReference>
<keyword evidence="3" id="KW-1185">Reference proteome</keyword>
<name>A0A6I4IJZ8_9FLAO</name>
<evidence type="ECO:0000313" key="2">
    <source>
        <dbReference type="EMBL" id="MVO08429.1"/>
    </source>
</evidence>
<dbReference type="RefSeq" id="WP_140996818.1">
    <property type="nucleotide sequence ID" value="NZ_VDCZ01000002.1"/>
</dbReference>
<accession>A0A6I4IJZ8</accession>
<organism evidence="2 3">
    <name type="scientific">Flavobacterium profundi</name>
    <dbReference type="NCBI Taxonomy" id="1774945"/>
    <lineage>
        <taxon>Bacteria</taxon>
        <taxon>Pseudomonadati</taxon>
        <taxon>Bacteroidota</taxon>
        <taxon>Flavobacteriia</taxon>
        <taxon>Flavobacteriales</taxon>
        <taxon>Flavobacteriaceae</taxon>
        <taxon>Flavobacterium</taxon>
    </lineage>
</organism>
<sequence length="268" mass="29667">MKNIIPLFLIATILFSCSNDTDSAQSEPFVLPFNSSNYWTYDITDDTQNNSRDSLYVGNDTVINGKTYKKMKAKDNVAFGFYSNSLHNNGVKVSGNKLLLSGTFSLNNDQNLPFNFSLVLDDFIAFDADAPLEGNPSTRTGVIQEIVNGYPLTINYVLKSVGGNSYPTYTSPYGNTYSDVKSGKIVLNIKVTSTQDVGGFPITFTILQPQDVIISEQFVAKNIGVVHTHTISQYNLDSQFAQDISNQLNIPTSYIGNQFEYLDTYVVN</sequence>
<proteinExistence type="predicted"/>
<reference evidence="3" key="1">
    <citation type="submission" date="2019-05" db="EMBL/GenBank/DDBJ databases">
        <title>Flavobacterium profundi sp. nov., isolated from a deep-sea seamount.</title>
        <authorList>
            <person name="Zhang D.-C."/>
        </authorList>
    </citation>
    <scope>NUCLEOTIDE SEQUENCE [LARGE SCALE GENOMIC DNA]</scope>
    <source>
        <strain evidence="3">TP390</strain>
    </source>
</reference>
<gene>
    <name evidence="2" type="ORF">GOQ30_04530</name>
</gene>
<dbReference type="AlphaFoldDB" id="A0A6I4IJZ8"/>
<dbReference type="PROSITE" id="PS51257">
    <property type="entry name" value="PROKAR_LIPOPROTEIN"/>
    <property type="match status" value="1"/>
</dbReference>
<evidence type="ECO:0000256" key="1">
    <source>
        <dbReference type="SAM" id="SignalP"/>
    </source>
</evidence>
<feature type="chain" id="PRO_5026228461" description="Lipoprotein" evidence="1">
    <location>
        <begin position="19"/>
        <end position="268"/>
    </location>
</feature>
<keyword evidence="1" id="KW-0732">Signal</keyword>
<feature type="signal peptide" evidence="1">
    <location>
        <begin position="1"/>
        <end position="18"/>
    </location>
</feature>